<dbReference type="EMBL" id="RAQM01000008">
    <property type="protein sequence ID" value="RKF03812.1"/>
    <property type="molecule type" value="Genomic_DNA"/>
</dbReference>
<dbReference type="PANTHER" id="PTHR42885:SF2">
    <property type="entry name" value="HISTIDINOL-PHOSPHATE AMINOTRANSFERASE"/>
    <property type="match status" value="1"/>
</dbReference>
<feature type="coiled-coil region" evidence="13">
    <location>
        <begin position="251"/>
        <end position="278"/>
    </location>
</feature>
<organism evidence="15 16">
    <name type="scientific">Tenacibaculum lutimaris</name>
    <dbReference type="NCBI Taxonomy" id="285258"/>
    <lineage>
        <taxon>Bacteria</taxon>
        <taxon>Pseudomonadati</taxon>
        <taxon>Bacteroidota</taxon>
        <taxon>Flavobacteriia</taxon>
        <taxon>Flavobacteriales</taxon>
        <taxon>Flavobacteriaceae</taxon>
        <taxon>Tenacibaculum</taxon>
    </lineage>
</organism>
<keyword evidence="7 12" id="KW-0028">Amino-acid biosynthesis</keyword>
<comment type="pathway">
    <text evidence="3">Lipid metabolism.</text>
</comment>
<protein>
    <recommendedName>
        <fullName evidence="12">Histidinol-phosphate aminotransferase</fullName>
        <ecNumber evidence="12">2.6.1.9</ecNumber>
    </recommendedName>
    <alternativeName>
        <fullName evidence="12">Imidazole acetol-phosphate transaminase</fullName>
    </alternativeName>
</protein>
<evidence type="ECO:0000256" key="1">
    <source>
        <dbReference type="ARBA" id="ARBA00001933"/>
    </source>
</evidence>
<dbReference type="PANTHER" id="PTHR42885">
    <property type="entry name" value="HISTIDINOL-PHOSPHATE AMINOTRANSFERASE-RELATED"/>
    <property type="match status" value="1"/>
</dbReference>
<evidence type="ECO:0000256" key="10">
    <source>
        <dbReference type="ARBA" id="ARBA00023102"/>
    </source>
</evidence>
<dbReference type="SUPFAM" id="SSF53383">
    <property type="entry name" value="PLP-dependent transferases"/>
    <property type="match status" value="1"/>
</dbReference>
<feature type="domain" description="Aminotransferase class I/classII large" evidence="14">
    <location>
        <begin position="35"/>
        <end position="338"/>
    </location>
</feature>
<dbReference type="Gene3D" id="3.90.1150.10">
    <property type="entry name" value="Aspartate Aminotransferase, domain 1"/>
    <property type="match status" value="1"/>
</dbReference>
<reference evidence="15 16" key="1">
    <citation type="submission" date="2018-09" db="EMBL/GenBank/DDBJ databases">
        <title>Genomic Encyclopedia of Archaeal and Bacterial Type Strains, Phase II (KMG-II): from individual species to whole genera.</title>
        <authorList>
            <person name="Goeker M."/>
        </authorList>
    </citation>
    <scope>NUCLEOTIDE SEQUENCE [LARGE SCALE GENOMIC DNA]</scope>
    <source>
        <strain evidence="15 16">DSM 16505</strain>
    </source>
</reference>
<comment type="caution">
    <text evidence="15">The sequence shown here is derived from an EMBL/GenBank/DDBJ whole genome shotgun (WGS) entry which is preliminary data.</text>
</comment>
<keyword evidence="10 12" id="KW-0368">Histidine biosynthesis</keyword>
<evidence type="ECO:0000256" key="7">
    <source>
        <dbReference type="ARBA" id="ARBA00022605"/>
    </source>
</evidence>
<dbReference type="InterPro" id="IPR015421">
    <property type="entry name" value="PyrdxlP-dep_Trfase_major"/>
</dbReference>
<keyword evidence="9 12" id="KW-0663">Pyridoxal phosphate</keyword>
<evidence type="ECO:0000313" key="16">
    <source>
        <dbReference type="Proteomes" id="UP000285780"/>
    </source>
</evidence>
<dbReference type="InterPro" id="IPR004839">
    <property type="entry name" value="Aminotransferase_I/II_large"/>
</dbReference>
<evidence type="ECO:0000256" key="2">
    <source>
        <dbReference type="ARBA" id="ARBA00005011"/>
    </source>
</evidence>
<evidence type="ECO:0000256" key="8">
    <source>
        <dbReference type="ARBA" id="ARBA00022679"/>
    </source>
</evidence>
<dbReference type="EC" id="2.6.1.9" evidence="12"/>
<comment type="catalytic activity">
    <reaction evidence="11 12">
        <text>L-histidinol phosphate + 2-oxoglutarate = 3-(imidazol-4-yl)-2-oxopropyl phosphate + L-glutamate</text>
        <dbReference type="Rhea" id="RHEA:23744"/>
        <dbReference type="ChEBI" id="CHEBI:16810"/>
        <dbReference type="ChEBI" id="CHEBI:29985"/>
        <dbReference type="ChEBI" id="CHEBI:57766"/>
        <dbReference type="ChEBI" id="CHEBI:57980"/>
        <dbReference type="EC" id="2.6.1.9"/>
    </reaction>
</comment>
<comment type="subunit">
    <text evidence="5 12">Homodimer.</text>
</comment>
<dbReference type="InterPro" id="IPR015422">
    <property type="entry name" value="PyrdxlP-dep_Trfase_small"/>
</dbReference>
<evidence type="ECO:0000256" key="3">
    <source>
        <dbReference type="ARBA" id="ARBA00005189"/>
    </source>
</evidence>
<name>A0A420E153_9FLAO</name>
<proteinExistence type="inferred from homology"/>
<dbReference type="NCBIfam" id="TIGR01141">
    <property type="entry name" value="hisC"/>
    <property type="match status" value="1"/>
</dbReference>
<dbReference type="Proteomes" id="UP000285780">
    <property type="component" value="Unassembled WGS sequence"/>
</dbReference>
<evidence type="ECO:0000259" key="14">
    <source>
        <dbReference type="Pfam" id="PF00155"/>
    </source>
</evidence>
<dbReference type="UniPathway" id="UPA00031">
    <property type="reaction ID" value="UER00012"/>
</dbReference>
<keyword evidence="13" id="KW-0175">Coiled coil</keyword>
<evidence type="ECO:0000256" key="13">
    <source>
        <dbReference type="SAM" id="Coils"/>
    </source>
</evidence>
<evidence type="ECO:0000256" key="4">
    <source>
        <dbReference type="ARBA" id="ARBA00007970"/>
    </source>
</evidence>
<dbReference type="CDD" id="cd00609">
    <property type="entry name" value="AAT_like"/>
    <property type="match status" value="1"/>
</dbReference>
<dbReference type="InterPro" id="IPR005861">
    <property type="entry name" value="HisP_aminotrans"/>
</dbReference>
<gene>
    <name evidence="12" type="primary">hisC</name>
    <name evidence="15" type="ORF">C8N26_1440</name>
</gene>
<dbReference type="PROSITE" id="PS00599">
    <property type="entry name" value="AA_TRANSFER_CLASS_2"/>
    <property type="match status" value="1"/>
</dbReference>
<dbReference type="InterPro" id="IPR001917">
    <property type="entry name" value="Aminotrans_II_pyridoxalP_BS"/>
</dbReference>
<evidence type="ECO:0000256" key="6">
    <source>
        <dbReference type="ARBA" id="ARBA00022576"/>
    </source>
</evidence>
<dbReference type="GO" id="GO:0030170">
    <property type="term" value="F:pyridoxal phosphate binding"/>
    <property type="evidence" value="ECO:0007669"/>
    <property type="project" value="InterPro"/>
</dbReference>
<evidence type="ECO:0000256" key="11">
    <source>
        <dbReference type="ARBA" id="ARBA00047481"/>
    </source>
</evidence>
<evidence type="ECO:0000256" key="9">
    <source>
        <dbReference type="ARBA" id="ARBA00022898"/>
    </source>
</evidence>
<comment type="cofactor">
    <cofactor evidence="1 12">
        <name>pyridoxal 5'-phosphate</name>
        <dbReference type="ChEBI" id="CHEBI:597326"/>
    </cofactor>
</comment>
<dbReference type="Gene3D" id="3.40.640.10">
    <property type="entry name" value="Type I PLP-dependent aspartate aminotransferase-like (Major domain)"/>
    <property type="match status" value="1"/>
</dbReference>
<dbReference type="InterPro" id="IPR015424">
    <property type="entry name" value="PyrdxlP-dep_Trfase"/>
</dbReference>
<dbReference type="Pfam" id="PF00155">
    <property type="entry name" value="Aminotran_1_2"/>
    <property type="match status" value="1"/>
</dbReference>
<dbReference type="GO" id="GO:0000105">
    <property type="term" value="P:L-histidine biosynthetic process"/>
    <property type="evidence" value="ECO:0007669"/>
    <property type="project" value="UniProtKB-UniRule"/>
</dbReference>
<dbReference type="GO" id="GO:0004400">
    <property type="term" value="F:histidinol-phosphate transaminase activity"/>
    <property type="evidence" value="ECO:0007669"/>
    <property type="project" value="UniProtKB-UniRule"/>
</dbReference>
<sequence>MFNLEKIVRPNIQQLKAYSSARDEFKGIAEVYLDANENPFGTLNRYPDPQQMAIKKRLSEIKGVNENQIFIGNGSDEVIDLAFRIFCNPSKDKALTFIPSYGMYNVSAAINNVELIELALNQDFQINTDVLERYLEDENLKLIFICSPNNPTGNCFKNETIEFILSKFKGIVIIDEAYIDFSTKESFINQLKNYPNLIISQTFSKAWGLAGVRVGVAYANQEIIDLYNKVKPPYNISALNQEAVLNKLDNLAQFEIEKNIILNEKEKLEKRLEELELVKKVYPSDANFILIEVTSANELYAQLVARKIITRNRSNLVRNCIRITVGSEKENKRLIETLQQLSITSSEVENSL</sequence>
<dbReference type="HAMAP" id="MF_01023">
    <property type="entry name" value="HisC_aminotrans_2"/>
    <property type="match status" value="1"/>
</dbReference>
<evidence type="ECO:0000256" key="5">
    <source>
        <dbReference type="ARBA" id="ARBA00011738"/>
    </source>
</evidence>
<comment type="pathway">
    <text evidence="2 12">Amino-acid biosynthesis; L-histidine biosynthesis; L-histidine from 5-phospho-alpha-D-ribose 1-diphosphate: step 7/9.</text>
</comment>
<feature type="modified residue" description="N6-(pyridoxal phosphate)lysine" evidence="12">
    <location>
        <position position="205"/>
    </location>
</feature>
<dbReference type="RefSeq" id="WP_120186687.1">
    <property type="nucleotide sequence ID" value="NZ_RAQM01000008.1"/>
</dbReference>
<accession>A0A420E153</accession>
<comment type="similarity">
    <text evidence="4 12">Belongs to the class-II pyridoxal-phosphate-dependent aminotransferase family. Histidinol-phosphate aminotransferase subfamily.</text>
</comment>
<keyword evidence="16" id="KW-1185">Reference proteome</keyword>
<evidence type="ECO:0000313" key="15">
    <source>
        <dbReference type="EMBL" id="RKF03812.1"/>
    </source>
</evidence>
<dbReference type="AlphaFoldDB" id="A0A420E153"/>
<evidence type="ECO:0000256" key="12">
    <source>
        <dbReference type="HAMAP-Rule" id="MF_01023"/>
    </source>
</evidence>
<keyword evidence="6 12" id="KW-0032">Aminotransferase</keyword>
<keyword evidence="8 12" id="KW-0808">Transferase</keyword>